<dbReference type="Gene3D" id="3.40.50.720">
    <property type="entry name" value="NAD(P)-binding Rossmann-like Domain"/>
    <property type="match status" value="1"/>
</dbReference>
<evidence type="ECO:0000256" key="10">
    <source>
        <dbReference type="NCBIfam" id="TIGR00036"/>
    </source>
</evidence>
<dbReference type="Proteomes" id="UP000886874">
    <property type="component" value="Unassembled WGS sequence"/>
</dbReference>
<dbReference type="EC" id="1.17.1.8" evidence="9 10"/>
<dbReference type="InterPro" id="IPR022664">
    <property type="entry name" value="DapB_N_CS"/>
</dbReference>
<comment type="subcellular location">
    <subcellularLocation>
        <location evidence="9">Cytoplasm</location>
    </subcellularLocation>
</comment>
<dbReference type="SUPFAM" id="SSF55347">
    <property type="entry name" value="Glyceraldehyde-3-phosphate dehydrogenase-like, C-terminal domain"/>
    <property type="match status" value="1"/>
</dbReference>
<feature type="binding site" evidence="9">
    <location>
        <begin position="150"/>
        <end position="151"/>
    </location>
    <ligand>
        <name>(S)-2,3,4,5-tetrahydrodipicolinate</name>
        <dbReference type="ChEBI" id="CHEBI:16845"/>
    </ligand>
</feature>
<comment type="caution">
    <text evidence="9">Lacks conserved residue(s) required for the propagation of feature annotation.</text>
</comment>
<keyword evidence="8 9" id="KW-0457">Lysine biosynthesis</keyword>
<evidence type="ECO:0000313" key="13">
    <source>
        <dbReference type="EMBL" id="HIQ69120.1"/>
    </source>
</evidence>
<dbReference type="GO" id="GO:0009089">
    <property type="term" value="P:lysine biosynthetic process via diaminopimelate"/>
    <property type="evidence" value="ECO:0007669"/>
    <property type="project" value="UniProtKB-UniRule"/>
</dbReference>
<evidence type="ECO:0000259" key="11">
    <source>
        <dbReference type="Pfam" id="PF01113"/>
    </source>
</evidence>
<name>A0A9D0Z721_9FIRM</name>
<feature type="binding site" evidence="9">
    <location>
        <begin position="84"/>
        <end position="86"/>
    </location>
    <ligand>
        <name>NAD(+)</name>
        <dbReference type="ChEBI" id="CHEBI:57540"/>
    </ligand>
</feature>
<comment type="caution">
    <text evidence="13">The sequence shown here is derived from an EMBL/GenBank/DDBJ whole genome shotgun (WGS) entry which is preliminary data.</text>
</comment>
<dbReference type="GO" id="GO:0008839">
    <property type="term" value="F:4-hydroxy-tetrahydrodipicolinate reductase"/>
    <property type="evidence" value="ECO:0007669"/>
    <property type="project" value="UniProtKB-UniRule"/>
</dbReference>
<evidence type="ECO:0000256" key="8">
    <source>
        <dbReference type="ARBA" id="ARBA00023154"/>
    </source>
</evidence>
<evidence type="ECO:0000256" key="6">
    <source>
        <dbReference type="ARBA" id="ARBA00023002"/>
    </source>
</evidence>
<feature type="domain" description="Dihydrodipicolinate reductase C-terminal" evidence="12">
    <location>
        <begin position="114"/>
        <end position="245"/>
    </location>
</feature>
<evidence type="ECO:0000256" key="9">
    <source>
        <dbReference type="HAMAP-Rule" id="MF_00102"/>
    </source>
</evidence>
<feature type="domain" description="Dihydrodipicolinate reductase N-terminal" evidence="11">
    <location>
        <begin position="1"/>
        <end position="111"/>
    </location>
</feature>
<evidence type="ECO:0000313" key="14">
    <source>
        <dbReference type="Proteomes" id="UP000886874"/>
    </source>
</evidence>
<keyword evidence="4 9" id="KW-0521">NADP</keyword>
<dbReference type="Pfam" id="PF05173">
    <property type="entry name" value="DapB_C"/>
    <property type="match status" value="1"/>
</dbReference>
<reference evidence="13" key="1">
    <citation type="submission" date="2020-10" db="EMBL/GenBank/DDBJ databases">
        <authorList>
            <person name="Gilroy R."/>
        </authorList>
    </citation>
    <scope>NUCLEOTIDE SEQUENCE</scope>
    <source>
        <strain evidence="13">ChiSjej2B20-13462</strain>
    </source>
</reference>
<sequence>MQVIVHGATGHMGRCVLKLLDETPGFELAAAVSPELTTDPARQEYYSLPEYQGPADLIIDFSFHGATHDLMTYALQRQLPVIVCTTGQTEAEKAEIFAAATQIPVFFSGNMSLGVAMLMKLAKEAAAAFPGADIEIIETHHHRKLDAPSGTALMLADAVKSVRPQSTYHLGRAGAGQRTPEEIGIHAIRRGNVVGIHEILIDTGTETITLKHEAHDRALFAQGALRAAEYLVGKPAGLYNMQTMLGG</sequence>
<dbReference type="PROSITE" id="PS01298">
    <property type="entry name" value="DAPB"/>
    <property type="match status" value="1"/>
</dbReference>
<comment type="pathway">
    <text evidence="9">Amino-acid biosynthesis; L-lysine biosynthesis via DAP pathway; (S)-tetrahydrodipicolinate from L-aspartate: step 4/4.</text>
</comment>
<evidence type="ECO:0000256" key="7">
    <source>
        <dbReference type="ARBA" id="ARBA00023027"/>
    </source>
</evidence>
<dbReference type="CDD" id="cd02274">
    <property type="entry name" value="DHDPR_N"/>
    <property type="match status" value="1"/>
</dbReference>
<dbReference type="GO" id="GO:0051287">
    <property type="term" value="F:NAD binding"/>
    <property type="evidence" value="ECO:0007669"/>
    <property type="project" value="UniProtKB-UniRule"/>
</dbReference>
<keyword evidence="6 9" id="KW-0560">Oxidoreductase</keyword>
<comment type="caution">
    <text evidence="9">Was originally thought to be a dihydrodipicolinate reductase (DHDPR), catalyzing the conversion of dihydrodipicolinate to tetrahydrodipicolinate. However, it was shown in E.coli that the substrate of the enzymatic reaction is not dihydrodipicolinate (DHDP) but in fact (2S,4S)-4-hydroxy-2,3,4,5-tetrahydrodipicolinic acid (HTPA), the product released by the DapA-catalyzed reaction.</text>
</comment>
<dbReference type="FunFam" id="3.30.360.10:FF:000009">
    <property type="entry name" value="4-hydroxy-tetrahydrodipicolinate reductase"/>
    <property type="match status" value="1"/>
</dbReference>
<evidence type="ECO:0000256" key="4">
    <source>
        <dbReference type="ARBA" id="ARBA00022857"/>
    </source>
</evidence>
<dbReference type="GO" id="GO:0016726">
    <property type="term" value="F:oxidoreductase activity, acting on CH or CH2 groups, NAD or NADP as acceptor"/>
    <property type="evidence" value="ECO:0007669"/>
    <property type="project" value="UniProtKB-UniRule"/>
</dbReference>
<keyword evidence="2 9" id="KW-0963">Cytoplasm</keyword>
<evidence type="ECO:0000256" key="3">
    <source>
        <dbReference type="ARBA" id="ARBA00022605"/>
    </source>
</evidence>
<comment type="similarity">
    <text evidence="1 9">Belongs to the DapB family.</text>
</comment>
<comment type="catalytic activity">
    <reaction evidence="9">
        <text>(S)-2,3,4,5-tetrahydrodipicolinate + NAD(+) + H2O = (2S,4S)-4-hydroxy-2,3,4,5-tetrahydrodipicolinate + NADH + H(+)</text>
        <dbReference type="Rhea" id="RHEA:35323"/>
        <dbReference type="ChEBI" id="CHEBI:15377"/>
        <dbReference type="ChEBI" id="CHEBI:15378"/>
        <dbReference type="ChEBI" id="CHEBI:16845"/>
        <dbReference type="ChEBI" id="CHEBI:57540"/>
        <dbReference type="ChEBI" id="CHEBI:57945"/>
        <dbReference type="ChEBI" id="CHEBI:67139"/>
        <dbReference type="EC" id="1.17.1.8"/>
    </reaction>
</comment>
<dbReference type="GO" id="GO:0019877">
    <property type="term" value="P:diaminopimelate biosynthetic process"/>
    <property type="evidence" value="ECO:0007669"/>
    <property type="project" value="UniProtKB-UniRule"/>
</dbReference>
<feature type="binding site" evidence="9">
    <location>
        <begin position="108"/>
        <end position="111"/>
    </location>
    <ligand>
        <name>NAD(+)</name>
        <dbReference type="ChEBI" id="CHEBI:57540"/>
    </ligand>
</feature>
<dbReference type="SUPFAM" id="SSF51735">
    <property type="entry name" value="NAD(P)-binding Rossmann-fold domains"/>
    <property type="match status" value="1"/>
</dbReference>
<keyword evidence="7 9" id="KW-0520">NAD</keyword>
<dbReference type="GO" id="GO:0050661">
    <property type="term" value="F:NADP binding"/>
    <property type="evidence" value="ECO:0007669"/>
    <property type="project" value="UniProtKB-UniRule"/>
</dbReference>
<proteinExistence type="inferred from homology"/>
<accession>A0A9D0Z721</accession>
<keyword evidence="3 9" id="KW-0028">Amino-acid biosynthesis</keyword>
<evidence type="ECO:0000259" key="12">
    <source>
        <dbReference type="Pfam" id="PF05173"/>
    </source>
</evidence>
<dbReference type="Pfam" id="PF01113">
    <property type="entry name" value="DapB_N"/>
    <property type="match status" value="1"/>
</dbReference>
<comment type="function">
    <text evidence="9">Catalyzes the conversion of 4-hydroxy-tetrahydrodipicolinate (HTPA) to tetrahydrodipicolinate.</text>
</comment>
<dbReference type="NCBIfam" id="TIGR00036">
    <property type="entry name" value="dapB"/>
    <property type="match status" value="1"/>
</dbReference>
<dbReference type="EMBL" id="DVFN01000031">
    <property type="protein sequence ID" value="HIQ69120.1"/>
    <property type="molecule type" value="Genomic_DNA"/>
</dbReference>
<dbReference type="PIRSF" id="PIRSF000161">
    <property type="entry name" value="DHPR"/>
    <property type="match status" value="1"/>
</dbReference>
<evidence type="ECO:0000256" key="5">
    <source>
        <dbReference type="ARBA" id="ARBA00022915"/>
    </source>
</evidence>
<comment type="subunit">
    <text evidence="9">Homotetramer.</text>
</comment>
<feature type="active site" description="Proton donor" evidence="9">
    <location>
        <position position="144"/>
    </location>
</feature>
<feature type="binding site" evidence="9">
    <location>
        <position position="141"/>
    </location>
    <ligand>
        <name>(S)-2,3,4,5-tetrahydrodipicolinate</name>
        <dbReference type="ChEBI" id="CHEBI:16845"/>
    </ligand>
</feature>
<evidence type="ECO:0000256" key="1">
    <source>
        <dbReference type="ARBA" id="ARBA00006642"/>
    </source>
</evidence>
<dbReference type="InterPro" id="IPR036291">
    <property type="entry name" value="NAD(P)-bd_dom_sf"/>
</dbReference>
<reference evidence="13" key="2">
    <citation type="journal article" date="2021" name="PeerJ">
        <title>Extensive microbial diversity within the chicken gut microbiome revealed by metagenomics and culture.</title>
        <authorList>
            <person name="Gilroy R."/>
            <person name="Ravi A."/>
            <person name="Getino M."/>
            <person name="Pursley I."/>
            <person name="Horton D.L."/>
            <person name="Alikhan N.F."/>
            <person name="Baker D."/>
            <person name="Gharbi K."/>
            <person name="Hall N."/>
            <person name="Watson M."/>
            <person name="Adriaenssens E.M."/>
            <person name="Foster-Nyarko E."/>
            <person name="Jarju S."/>
            <person name="Secka A."/>
            <person name="Antonio M."/>
            <person name="Oren A."/>
            <person name="Chaudhuri R.R."/>
            <person name="La Ragione R."/>
            <person name="Hildebrand F."/>
            <person name="Pallen M.J."/>
        </authorList>
    </citation>
    <scope>NUCLEOTIDE SEQUENCE</scope>
    <source>
        <strain evidence="13">ChiSjej2B20-13462</strain>
    </source>
</reference>
<gene>
    <name evidence="9" type="primary">dapB</name>
    <name evidence="13" type="ORF">IAA67_02150</name>
</gene>
<organism evidence="13 14">
    <name type="scientific">Candidatus Avoscillospira stercorigallinarum</name>
    <dbReference type="NCBI Taxonomy" id="2840708"/>
    <lineage>
        <taxon>Bacteria</taxon>
        <taxon>Bacillati</taxon>
        <taxon>Bacillota</taxon>
        <taxon>Clostridia</taxon>
        <taxon>Eubacteriales</taxon>
        <taxon>Oscillospiraceae</taxon>
        <taxon>Oscillospiraceae incertae sedis</taxon>
        <taxon>Candidatus Avoscillospira</taxon>
    </lineage>
</organism>
<feature type="binding site" evidence="9">
    <location>
        <begin position="7"/>
        <end position="12"/>
    </location>
    <ligand>
        <name>NAD(+)</name>
        <dbReference type="ChEBI" id="CHEBI:57540"/>
    </ligand>
</feature>
<dbReference type="InterPro" id="IPR000846">
    <property type="entry name" value="DapB_N"/>
</dbReference>
<feature type="active site" description="Proton donor/acceptor" evidence="9">
    <location>
        <position position="140"/>
    </location>
</feature>
<dbReference type="AlphaFoldDB" id="A0A9D0Z721"/>
<evidence type="ECO:0000256" key="2">
    <source>
        <dbReference type="ARBA" id="ARBA00022490"/>
    </source>
</evidence>
<dbReference type="Gene3D" id="3.30.360.10">
    <property type="entry name" value="Dihydrodipicolinate Reductase, domain 2"/>
    <property type="match status" value="1"/>
</dbReference>
<dbReference type="PANTHER" id="PTHR20836:SF7">
    <property type="entry name" value="4-HYDROXY-TETRAHYDRODIPICOLINATE REDUCTASE"/>
    <property type="match status" value="1"/>
</dbReference>
<dbReference type="InterPro" id="IPR023940">
    <property type="entry name" value="DHDPR_bac"/>
</dbReference>
<dbReference type="GO" id="GO:0005829">
    <property type="term" value="C:cytosol"/>
    <property type="evidence" value="ECO:0007669"/>
    <property type="project" value="TreeGrafter"/>
</dbReference>
<protein>
    <recommendedName>
        <fullName evidence="9 10">4-hydroxy-tetrahydrodipicolinate reductase</fullName>
        <shortName evidence="9">HTPA reductase</shortName>
        <ecNumber evidence="9 10">1.17.1.8</ecNumber>
    </recommendedName>
</protein>
<dbReference type="InterPro" id="IPR022663">
    <property type="entry name" value="DapB_C"/>
</dbReference>
<dbReference type="PANTHER" id="PTHR20836">
    <property type="entry name" value="DIHYDRODIPICOLINATE REDUCTASE"/>
    <property type="match status" value="1"/>
</dbReference>
<dbReference type="HAMAP" id="MF_00102">
    <property type="entry name" value="DapB"/>
    <property type="match status" value="1"/>
</dbReference>
<comment type="catalytic activity">
    <reaction evidence="9">
        <text>(S)-2,3,4,5-tetrahydrodipicolinate + NADP(+) + H2O = (2S,4S)-4-hydroxy-2,3,4,5-tetrahydrodipicolinate + NADPH + H(+)</text>
        <dbReference type="Rhea" id="RHEA:35331"/>
        <dbReference type="ChEBI" id="CHEBI:15377"/>
        <dbReference type="ChEBI" id="CHEBI:15378"/>
        <dbReference type="ChEBI" id="CHEBI:16845"/>
        <dbReference type="ChEBI" id="CHEBI:57783"/>
        <dbReference type="ChEBI" id="CHEBI:58349"/>
        <dbReference type="ChEBI" id="CHEBI:67139"/>
        <dbReference type="EC" id="1.17.1.8"/>
    </reaction>
</comment>
<keyword evidence="5 9" id="KW-0220">Diaminopimelate biosynthesis</keyword>